<protein>
    <recommendedName>
        <fullName evidence="5">Transcription initiation factor TFIID subunit 1 histone acetyltransferase domain-containing protein</fullName>
    </recommendedName>
</protein>
<comment type="caution">
    <text evidence="6">The sequence shown here is derived from an EMBL/GenBank/DDBJ whole genome shotgun (WGS) entry which is preliminary data.</text>
</comment>
<proteinExistence type="predicted"/>
<evidence type="ECO:0000256" key="2">
    <source>
        <dbReference type="ARBA" id="ARBA00023242"/>
    </source>
</evidence>
<sequence>MRFDCQRCGAGDGGCRGGFYGKQRRGQLLIRVELVSVDKKSLELLLHQKKIFKADDPMEEGRVTPESIVYSFETILLVLIISGKHIPSSHVCAYESMQAGQCRLKRLGITRLYLPTCLPSAMNQLPDEAIALAAASHIERELQITPWNLSSNFVSCTNQQQTREKCQEIWERQVQSLCSGDGEENESEMEANSDLDSFAEDLENLLDAEEGEEGEEDEDESQQDAHGCKKKEVKVVPENGDRIKKNNAFVKRVMQPEEGSSFVLTDRVTHDQKNGLISLRSERDKLALEVQFAQEKLARFMKEFDHQVYLHF</sequence>
<reference evidence="7" key="1">
    <citation type="journal article" date="2024" name="IScience">
        <title>Strigolactones Initiate the Formation of Haustorium-like Structures in Castilleja.</title>
        <authorList>
            <person name="Buerger M."/>
            <person name="Peterson D."/>
            <person name="Chory J."/>
        </authorList>
    </citation>
    <scope>NUCLEOTIDE SEQUENCE [LARGE SCALE GENOMIC DNA]</scope>
</reference>
<comment type="subcellular location">
    <subcellularLocation>
        <location evidence="1">Nucleus</location>
    </subcellularLocation>
</comment>
<name>A0ABD3CTP0_9LAMI</name>
<keyword evidence="2" id="KW-0539">Nucleus</keyword>
<evidence type="ECO:0000313" key="6">
    <source>
        <dbReference type="EMBL" id="KAL3633343.1"/>
    </source>
</evidence>
<dbReference type="InterPro" id="IPR022591">
    <property type="entry name" value="TAF1_HAT_dom"/>
</dbReference>
<gene>
    <name evidence="6" type="ORF">CASFOL_022870</name>
</gene>
<dbReference type="EMBL" id="JAVIJP010000030">
    <property type="protein sequence ID" value="KAL3633343.1"/>
    <property type="molecule type" value="Genomic_DNA"/>
</dbReference>
<keyword evidence="3" id="KW-0175">Coiled coil</keyword>
<feature type="coiled-coil region" evidence="3">
    <location>
        <begin position="276"/>
        <end position="303"/>
    </location>
</feature>
<feature type="domain" description="Transcription initiation factor TFIID subunit 1 histone acetyltransferase" evidence="5">
    <location>
        <begin position="87"/>
        <end position="160"/>
    </location>
</feature>
<dbReference type="PANTHER" id="PTHR13900">
    <property type="entry name" value="TRANSCRIPTION INITIATION FACTOR TFIID"/>
    <property type="match status" value="1"/>
</dbReference>
<evidence type="ECO:0000313" key="7">
    <source>
        <dbReference type="Proteomes" id="UP001632038"/>
    </source>
</evidence>
<dbReference type="Proteomes" id="UP001632038">
    <property type="component" value="Unassembled WGS sequence"/>
</dbReference>
<evidence type="ECO:0000259" key="5">
    <source>
        <dbReference type="Pfam" id="PF12157"/>
    </source>
</evidence>
<dbReference type="PANTHER" id="PTHR13900:SF0">
    <property type="entry name" value="TRANSCRIPTION INITIATION FACTOR TFIID SUBUNIT 1"/>
    <property type="match status" value="1"/>
</dbReference>
<feature type="compositionally biased region" description="Acidic residues" evidence="4">
    <location>
        <begin position="209"/>
        <end position="222"/>
    </location>
</feature>
<dbReference type="AlphaFoldDB" id="A0ABD3CTP0"/>
<accession>A0ABD3CTP0</accession>
<evidence type="ECO:0000256" key="4">
    <source>
        <dbReference type="SAM" id="MobiDB-lite"/>
    </source>
</evidence>
<evidence type="ECO:0000256" key="1">
    <source>
        <dbReference type="ARBA" id="ARBA00004123"/>
    </source>
</evidence>
<organism evidence="6 7">
    <name type="scientific">Castilleja foliolosa</name>
    <dbReference type="NCBI Taxonomy" id="1961234"/>
    <lineage>
        <taxon>Eukaryota</taxon>
        <taxon>Viridiplantae</taxon>
        <taxon>Streptophyta</taxon>
        <taxon>Embryophyta</taxon>
        <taxon>Tracheophyta</taxon>
        <taxon>Spermatophyta</taxon>
        <taxon>Magnoliopsida</taxon>
        <taxon>eudicotyledons</taxon>
        <taxon>Gunneridae</taxon>
        <taxon>Pentapetalae</taxon>
        <taxon>asterids</taxon>
        <taxon>lamiids</taxon>
        <taxon>Lamiales</taxon>
        <taxon>Orobanchaceae</taxon>
        <taxon>Pedicularideae</taxon>
        <taxon>Castillejinae</taxon>
        <taxon>Castilleja</taxon>
    </lineage>
</organism>
<dbReference type="GO" id="GO:0005634">
    <property type="term" value="C:nucleus"/>
    <property type="evidence" value="ECO:0007669"/>
    <property type="project" value="UniProtKB-SubCell"/>
</dbReference>
<feature type="region of interest" description="Disordered" evidence="4">
    <location>
        <begin position="209"/>
        <end position="230"/>
    </location>
</feature>
<dbReference type="InterPro" id="IPR040240">
    <property type="entry name" value="TAF1"/>
</dbReference>
<dbReference type="Pfam" id="PF12157">
    <property type="entry name" value="DUF3591"/>
    <property type="match status" value="1"/>
</dbReference>
<keyword evidence="7" id="KW-1185">Reference proteome</keyword>
<evidence type="ECO:0000256" key="3">
    <source>
        <dbReference type="SAM" id="Coils"/>
    </source>
</evidence>